<organism evidence="1 2">
    <name type="scientific">Gluconobacter japonicus</name>
    <dbReference type="NCBI Taxonomy" id="376620"/>
    <lineage>
        <taxon>Bacteria</taxon>
        <taxon>Pseudomonadati</taxon>
        <taxon>Pseudomonadota</taxon>
        <taxon>Alphaproteobacteria</taxon>
        <taxon>Acetobacterales</taxon>
        <taxon>Acetobacteraceae</taxon>
        <taxon>Gluconobacter</taxon>
    </lineage>
</organism>
<keyword evidence="2" id="KW-1185">Reference proteome</keyword>
<name>A0ABQ5WF11_GLUJA</name>
<dbReference type="EMBL" id="BSNT01000015">
    <property type="protein sequence ID" value="GLQ58674.1"/>
    <property type="molecule type" value="Genomic_DNA"/>
</dbReference>
<dbReference type="Proteomes" id="UP001156613">
    <property type="component" value="Unassembled WGS sequence"/>
</dbReference>
<reference evidence="2" key="1">
    <citation type="journal article" date="2019" name="Int. J. Syst. Evol. Microbiol.">
        <title>The Global Catalogue of Microorganisms (GCM) 10K type strain sequencing project: providing services to taxonomists for standard genome sequencing and annotation.</title>
        <authorList>
            <consortium name="The Broad Institute Genomics Platform"/>
            <consortium name="The Broad Institute Genome Sequencing Center for Infectious Disease"/>
            <person name="Wu L."/>
            <person name="Ma J."/>
        </authorList>
    </citation>
    <scope>NUCLEOTIDE SEQUENCE [LARGE SCALE GENOMIC DNA]</scope>
    <source>
        <strain evidence="2">NBRC 3271</strain>
    </source>
</reference>
<evidence type="ECO:0000313" key="2">
    <source>
        <dbReference type="Proteomes" id="UP001156613"/>
    </source>
</evidence>
<protein>
    <submittedName>
        <fullName evidence="1">Uncharacterized protein</fullName>
    </submittedName>
</protein>
<sequence length="84" mass="9214">MQIKGYTMSEWKLKKDGNLDISSVTAYRTVVVQDGAIVLQIKSATSPEHLPAGDKLEQFSLSPQTAAELGRELLEAAQVLLKKQ</sequence>
<evidence type="ECO:0000313" key="1">
    <source>
        <dbReference type="EMBL" id="GLQ58674.1"/>
    </source>
</evidence>
<gene>
    <name evidence="1" type="ORF">GCM10010937_04760</name>
</gene>
<accession>A0ABQ5WF11</accession>
<comment type="caution">
    <text evidence="1">The sequence shown here is derived from an EMBL/GenBank/DDBJ whole genome shotgun (WGS) entry which is preliminary data.</text>
</comment>
<proteinExistence type="predicted"/>